<dbReference type="AlphaFoldDB" id="A0A3D8PQ06"/>
<name>A0A3D8PQ06_9BACI</name>
<dbReference type="InterPro" id="IPR029058">
    <property type="entry name" value="AB_hydrolase_fold"/>
</dbReference>
<comment type="caution">
    <text evidence="1">The sequence shown here is derived from an EMBL/GenBank/DDBJ whole genome shotgun (WGS) entry which is preliminary data.</text>
</comment>
<dbReference type="SUPFAM" id="SSF53474">
    <property type="entry name" value="alpha/beta-Hydrolases"/>
    <property type="match status" value="1"/>
</dbReference>
<dbReference type="OrthoDB" id="503948at2"/>
<dbReference type="Gene3D" id="3.40.50.1820">
    <property type="entry name" value="alpha/beta hydrolase"/>
    <property type="match status" value="1"/>
</dbReference>
<reference evidence="2" key="1">
    <citation type="submission" date="2017-11" db="EMBL/GenBank/DDBJ databases">
        <authorList>
            <person name="Zhu W."/>
        </authorList>
    </citation>
    <scope>NUCLEOTIDE SEQUENCE [LARGE SCALE GENOMIC DNA]</scope>
    <source>
        <strain evidence="2">CAU 1183</strain>
    </source>
</reference>
<keyword evidence="2" id="KW-1185">Reference proteome</keyword>
<sequence>MVYFEAENIKEKRLNEGYFLKHRNKISIAILIAIIICGLVEIRQARSVLSLTDPIVFIHGYKGTENSFGYMLDRFEKEYQWGNKGLIYYVSANGQLHDYIVNAEKSGPNFIQVVLENNRASFTQSTDYLATVMHHLKEKYGIEAVNIIAHSMGGIISMKYIMGYEGPEYPSVDKLVTIGSPFDGIYSQEYFQINIDEAATDLQPNSLALEMLHNSAFPKDVNVLSIGSTGDAVALSESVAALNRIVPASQLQEKMIRDDELGHSALHESAEVDKLIHSFLWQDRQQ</sequence>
<dbReference type="InterPro" id="IPR010315">
    <property type="entry name" value="DUF915_hydro-like"/>
</dbReference>
<proteinExistence type="predicted"/>
<dbReference type="Pfam" id="PF06028">
    <property type="entry name" value="DUF915"/>
    <property type="match status" value="1"/>
</dbReference>
<accession>A0A3D8PQ06</accession>
<organism evidence="1 2">
    <name type="scientific">Oceanobacillus arenosus</name>
    <dbReference type="NCBI Taxonomy" id="1229153"/>
    <lineage>
        <taxon>Bacteria</taxon>
        <taxon>Bacillati</taxon>
        <taxon>Bacillota</taxon>
        <taxon>Bacilli</taxon>
        <taxon>Bacillales</taxon>
        <taxon>Bacillaceae</taxon>
        <taxon>Oceanobacillus</taxon>
    </lineage>
</organism>
<gene>
    <name evidence="1" type="ORF">CWR48_14405</name>
</gene>
<dbReference type="Proteomes" id="UP000257143">
    <property type="component" value="Unassembled WGS sequence"/>
</dbReference>
<evidence type="ECO:0000313" key="2">
    <source>
        <dbReference type="Proteomes" id="UP000257143"/>
    </source>
</evidence>
<protein>
    <recommendedName>
        <fullName evidence="3">Alpha/beta hydrolase</fullName>
    </recommendedName>
</protein>
<dbReference type="EMBL" id="PIOC01000021">
    <property type="protein sequence ID" value="RDW17115.1"/>
    <property type="molecule type" value="Genomic_DNA"/>
</dbReference>
<evidence type="ECO:0000313" key="1">
    <source>
        <dbReference type="EMBL" id="RDW17115.1"/>
    </source>
</evidence>
<evidence type="ECO:0008006" key="3">
    <source>
        <dbReference type="Google" id="ProtNLM"/>
    </source>
</evidence>